<accession>A0A0C2MW83</accession>
<name>A0A0C2MW83_THEKT</name>
<proteinExistence type="predicted"/>
<evidence type="ECO:0000313" key="2">
    <source>
        <dbReference type="EMBL" id="KII65882.1"/>
    </source>
</evidence>
<keyword evidence="3" id="KW-1185">Reference proteome</keyword>
<feature type="region of interest" description="Disordered" evidence="1">
    <location>
        <begin position="1"/>
        <end position="24"/>
    </location>
</feature>
<dbReference type="Gene3D" id="3.30.1370.50">
    <property type="entry name" value="R3H-like domain"/>
    <property type="match status" value="1"/>
</dbReference>
<dbReference type="GO" id="GO:0003676">
    <property type="term" value="F:nucleic acid binding"/>
    <property type="evidence" value="ECO:0007669"/>
    <property type="project" value="InterPro"/>
</dbReference>
<dbReference type="Proteomes" id="UP000031668">
    <property type="component" value="Unassembled WGS sequence"/>
</dbReference>
<comment type="caution">
    <text evidence="2">The sequence shown here is derived from an EMBL/GenBank/DDBJ whole genome shotgun (WGS) entry which is preliminary data.</text>
</comment>
<dbReference type="EMBL" id="JWZT01003673">
    <property type="protein sequence ID" value="KII65882.1"/>
    <property type="molecule type" value="Genomic_DNA"/>
</dbReference>
<reference evidence="2 3" key="1">
    <citation type="journal article" date="2014" name="Genome Biol. Evol.">
        <title>The genome of the myxosporean Thelohanellus kitauei shows adaptations to nutrient acquisition within its fish host.</title>
        <authorList>
            <person name="Yang Y."/>
            <person name="Xiong J."/>
            <person name="Zhou Z."/>
            <person name="Huo F."/>
            <person name="Miao W."/>
            <person name="Ran C."/>
            <person name="Liu Y."/>
            <person name="Zhang J."/>
            <person name="Feng J."/>
            <person name="Wang M."/>
            <person name="Wang M."/>
            <person name="Wang L."/>
            <person name="Yao B."/>
        </authorList>
    </citation>
    <scope>NUCLEOTIDE SEQUENCE [LARGE SCALE GENOMIC DNA]</scope>
    <source>
        <strain evidence="2">Wuqing</strain>
    </source>
</reference>
<evidence type="ECO:0000256" key="1">
    <source>
        <dbReference type="SAM" id="MobiDB-lite"/>
    </source>
</evidence>
<feature type="compositionally biased region" description="Polar residues" evidence="1">
    <location>
        <begin position="1"/>
        <end position="15"/>
    </location>
</feature>
<protein>
    <submittedName>
        <fullName evidence="2">Uncharacterized protein</fullName>
    </submittedName>
</protein>
<organism evidence="2 3">
    <name type="scientific">Thelohanellus kitauei</name>
    <name type="common">Myxosporean</name>
    <dbReference type="NCBI Taxonomy" id="669202"/>
    <lineage>
        <taxon>Eukaryota</taxon>
        <taxon>Metazoa</taxon>
        <taxon>Cnidaria</taxon>
        <taxon>Myxozoa</taxon>
        <taxon>Myxosporea</taxon>
        <taxon>Bivalvulida</taxon>
        <taxon>Platysporina</taxon>
        <taxon>Myxobolidae</taxon>
        <taxon>Thelohanellus</taxon>
    </lineage>
</organism>
<dbReference type="InterPro" id="IPR036867">
    <property type="entry name" value="R3H_dom_sf"/>
</dbReference>
<dbReference type="AlphaFoldDB" id="A0A0C2MW83"/>
<gene>
    <name evidence="2" type="ORF">RF11_03276</name>
</gene>
<evidence type="ECO:0000313" key="3">
    <source>
        <dbReference type="Proteomes" id="UP000031668"/>
    </source>
</evidence>
<sequence>MESNTCEMNIQSGPENGTLLENPPVMDPDATTEIERKAKEFLARKFSKSKFGRQIIMLHEPQIIRVLQDGREGFRRVFNINHNFYRYVFIKLCEYYGCSYSHDDHSKQVTIFYSPTQCIKTPISELEESAPFKPLRVIPVFRTKYPPRIYGAHHKRDKFDKVEDCKLPNSDSSTPTKLDPQTLGILKEEPMAPYFEKESSVISCGLKNIKSDNDQLIQGPLNISGNPLFYADIVNFSSEINESLD</sequence>